<evidence type="ECO:0000256" key="1">
    <source>
        <dbReference type="SAM" id="Phobius"/>
    </source>
</evidence>
<protein>
    <submittedName>
        <fullName evidence="2">Uncharacterized protein</fullName>
    </submittedName>
</protein>
<dbReference type="Proteomes" id="UP000828390">
    <property type="component" value="Unassembled WGS sequence"/>
</dbReference>
<dbReference type="AlphaFoldDB" id="A0A9D4IYQ4"/>
<feature type="transmembrane region" description="Helical" evidence="1">
    <location>
        <begin position="68"/>
        <end position="85"/>
    </location>
</feature>
<dbReference type="Gene3D" id="1.20.1070.10">
    <property type="entry name" value="Rhodopsin 7-helix transmembrane proteins"/>
    <property type="match status" value="1"/>
</dbReference>
<comment type="caution">
    <text evidence="2">The sequence shown here is derived from an EMBL/GenBank/DDBJ whole genome shotgun (WGS) entry which is preliminary data.</text>
</comment>
<keyword evidence="1" id="KW-1133">Transmembrane helix</keyword>
<gene>
    <name evidence="2" type="ORF">DPMN_167355</name>
</gene>
<keyword evidence="1" id="KW-0812">Transmembrane</keyword>
<dbReference type="EMBL" id="JAIWYP010000008">
    <property type="protein sequence ID" value="KAH3789183.1"/>
    <property type="molecule type" value="Genomic_DNA"/>
</dbReference>
<reference evidence="2" key="2">
    <citation type="submission" date="2020-11" db="EMBL/GenBank/DDBJ databases">
        <authorList>
            <person name="McCartney M.A."/>
            <person name="Auch B."/>
            <person name="Kono T."/>
            <person name="Mallez S."/>
            <person name="Becker A."/>
            <person name="Gohl D.M."/>
            <person name="Silverstein K.A.T."/>
            <person name="Koren S."/>
            <person name="Bechman K.B."/>
            <person name="Herman A."/>
            <person name="Abrahante J.E."/>
            <person name="Garbe J."/>
        </authorList>
    </citation>
    <scope>NUCLEOTIDE SEQUENCE</scope>
    <source>
        <strain evidence="2">Duluth1</strain>
        <tissue evidence="2">Whole animal</tissue>
    </source>
</reference>
<organism evidence="2 3">
    <name type="scientific">Dreissena polymorpha</name>
    <name type="common">Zebra mussel</name>
    <name type="synonym">Mytilus polymorpha</name>
    <dbReference type="NCBI Taxonomy" id="45954"/>
    <lineage>
        <taxon>Eukaryota</taxon>
        <taxon>Metazoa</taxon>
        <taxon>Spiralia</taxon>
        <taxon>Lophotrochozoa</taxon>
        <taxon>Mollusca</taxon>
        <taxon>Bivalvia</taxon>
        <taxon>Autobranchia</taxon>
        <taxon>Heteroconchia</taxon>
        <taxon>Euheterodonta</taxon>
        <taxon>Imparidentia</taxon>
        <taxon>Neoheterodontei</taxon>
        <taxon>Myida</taxon>
        <taxon>Dreissenoidea</taxon>
        <taxon>Dreissenidae</taxon>
        <taxon>Dreissena</taxon>
    </lineage>
</organism>
<feature type="transmembrane region" description="Helical" evidence="1">
    <location>
        <begin position="105"/>
        <end position="132"/>
    </location>
</feature>
<keyword evidence="3" id="KW-1185">Reference proteome</keyword>
<accession>A0A9D4IYQ4</accession>
<keyword evidence="1" id="KW-0472">Membrane</keyword>
<proteinExistence type="predicted"/>
<evidence type="ECO:0000313" key="3">
    <source>
        <dbReference type="Proteomes" id="UP000828390"/>
    </source>
</evidence>
<sequence>MKRTTPSPRDGYDIALYGISDGTFYGIHIPAIICIVTSFTCAFVTLVLSFWSKSYRTFFSSWSKSDRFVVYMAMCDGLFNMSHFSDHMHILIARSHVYPRGLCKFYGFMLVEFNTAQVLLVNIIAINAFVLIRTDTKIKFGTRDWRLLLWTFGAPFVGATIAAGLEQFGPAGSS</sequence>
<feature type="transmembrane region" description="Helical" evidence="1">
    <location>
        <begin position="144"/>
        <end position="165"/>
    </location>
</feature>
<evidence type="ECO:0000313" key="2">
    <source>
        <dbReference type="EMBL" id="KAH3789183.1"/>
    </source>
</evidence>
<name>A0A9D4IYQ4_DREPO</name>
<feature type="transmembrane region" description="Helical" evidence="1">
    <location>
        <begin position="27"/>
        <end position="48"/>
    </location>
</feature>
<reference evidence="2" key="1">
    <citation type="journal article" date="2019" name="bioRxiv">
        <title>The Genome of the Zebra Mussel, Dreissena polymorpha: A Resource for Invasive Species Research.</title>
        <authorList>
            <person name="McCartney M.A."/>
            <person name="Auch B."/>
            <person name="Kono T."/>
            <person name="Mallez S."/>
            <person name="Zhang Y."/>
            <person name="Obille A."/>
            <person name="Becker A."/>
            <person name="Abrahante J.E."/>
            <person name="Garbe J."/>
            <person name="Badalamenti J.P."/>
            <person name="Herman A."/>
            <person name="Mangelson H."/>
            <person name="Liachko I."/>
            <person name="Sullivan S."/>
            <person name="Sone E.D."/>
            <person name="Koren S."/>
            <person name="Silverstein K.A.T."/>
            <person name="Beckman K.B."/>
            <person name="Gohl D.M."/>
        </authorList>
    </citation>
    <scope>NUCLEOTIDE SEQUENCE</scope>
    <source>
        <strain evidence="2">Duluth1</strain>
        <tissue evidence="2">Whole animal</tissue>
    </source>
</reference>